<comment type="caution">
    <text evidence="2">The sequence shown here is derived from an EMBL/GenBank/DDBJ whole genome shotgun (WGS) entry which is preliminary data.</text>
</comment>
<accession>A0A016TA88</accession>
<evidence type="ECO:0000256" key="1">
    <source>
        <dbReference type="SAM" id="MobiDB-lite"/>
    </source>
</evidence>
<dbReference type="AlphaFoldDB" id="A0A016TA88"/>
<organism evidence="2 3">
    <name type="scientific">Ancylostoma ceylanicum</name>
    <dbReference type="NCBI Taxonomy" id="53326"/>
    <lineage>
        <taxon>Eukaryota</taxon>
        <taxon>Metazoa</taxon>
        <taxon>Ecdysozoa</taxon>
        <taxon>Nematoda</taxon>
        <taxon>Chromadorea</taxon>
        <taxon>Rhabditida</taxon>
        <taxon>Rhabditina</taxon>
        <taxon>Rhabditomorpha</taxon>
        <taxon>Strongyloidea</taxon>
        <taxon>Ancylostomatidae</taxon>
        <taxon>Ancylostomatinae</taxon>
        <taxon>Ancylostoma</taxon>
    </lineage>
</organism>
<evidence type="ECO:0000313" key="3">
    <source>
        <dbReference type="Proteomes" id="UP000024635"/>
    </source>
</evidence>
<dbReference type="Proteomes" id="UP000024635">
    <property type="component" value="Unassembled WGS sequence"/>
</dbReference>
<name>A0A016TA88_9BILA</name>
<feature type="region of interest" description="Disordered" evidence="1">
    <location>
        <begin position="1"/>
        <end position="27"/>
    </location>
</feature>
<sequence>MMRETEFCPGTEKRKKTKMHGGRNAYAVRRPTPAATSGFRIRVTAERDGLPRILPGGTPERMSEFITFSGLIVIKTASYVDTVDANGALLYICFKCL</sequence>
<proteinExistence type="predicted"/>
<keyword evidence="3" id="KW-1185">Reference proteome</keyword>
<evidence type="ECO:0000313" key="2">
    <source>
        <dbReference type="EMBL" id="EYB99903.1"/>
    </source>
</evidence>
<protein>
    <submittedName>
        <fullName evidence="2">Uncharacterized protein</fullName>
    </submittedName>
</protein>
<gene>
    <name evidence="2" type="primary">Acey_s0119.g831</name>
    <name evidence="2" type="ORF">Y032_0119g831</name>
</gene>
<dbReference type="EMBL" id="JARK01001455">
    <property type="protein sequence ID" value="EYB99903.1"/>
    <property type="molecule type" value="Genomic_DNA"/>
</dbReference>
<reference evidence="3" key="1">
    <citation type="journal article" date="2015" name="Nat. Genet.">
        <title>The genome and transcriptome of the zoonotic hookworm Ancylostoma ceylanicum identify infection-specific gene families.</title>
        <authorList>
            <person name="Schwarz E.M."/>
            <person name="Hu Y."/>
            <person name="Antoshechkin I."/>
            <person name="Miller M.M."/>
            <person name="Sternberg P.W."/>
            <person name="Aroian R.V."/>
        </authorList>
    </citation>
    <scope>NUCLEOTIDE SEQUENCE</scope>
    <source>
        <strain evidence="3">HY135</strain>
    </source>
</reference>